<gene>
    <name evidence="3" type="ORF">HMPREF9952_2377</name>
</gene>
<dbReference type="InterPro" id="IPR012640">
    <property type="entry name" value="Membr_lipoprot_lipid_attach_CS"/>
</dbReference>
<dbReference type="EMBL" id="AFUV01000004">
    <property type="protein sequence ID" value="EGV07382.1"/>
    <property type="molecule type" value="Genomic_DNA"/>
</dbReference>
<organism evidence="3 4">
    <name type="scientific">Haemophilus pittmaniae HK 85</name>
    <dbReference type="NCBI Taxonomy" id="1035188"/>
    <lineage>
        <taxon>Bacteria</taxon>
        <taxon>Pseudomonadati</taxon>
        <taxon>Pseudomonadota</taxon>
        <taxon>Gammaproteobacteria</taxon>
        <taxon>Pasteurellales</taxon>
        <taxon>Pasteurellaceae</taxon>
        <taxon>Haemophilus</taxon>
    </lineage>
</organism>
<dbReference type="Pfam" id="PF08139">
    <property type="entry name" value="LPAM_1"/>
    <property type="match status" value="1"/>
</dbReference>
<dbReference type="PROSITE" id="PS51257">
    <property type="entry name" value="PROKAR_LIPOPROTEIN"/>
    <property type="match status" value="1"/>
</dbReference>
<evidence type="ECO:0000313" key="3">
    <source>
        <dbReference type="EMBL" id="EGV07382.1"/>
    </source>
</evidence>
<accession>F9Q6W1</accession>
<reference evidence="3 4" key="1">
    <citation type="submission" date="2011-07" db="EMBL/GenBank/DDBJ databases">
        <authorList>
            <person name="Harkins D.M."/>
            <person name="Madupu R."/>
            <person name="Durkin A.S."/>
            <person name="Torralba M."/>
            <person name="Methe B."/>
            <person name="Sutton G.G."/>
            <person name="Nelson K.E."/>
        </authorList>
    </citation>
    <scope>NUCLEOTIDE SEQUENCE [LARGE SCALE GENOMIC DNA]</scope>
    <source>
        <strain evidence="3 4">HK 85</strain>
    </source>
</reference>
<sequence>MKKLLLGIVIAAVLTGCSSDPEKLQTANDSYQKYAEDVPGFSPLNSGGVTLPRQSNLYELPAEIKKELR</sequence>
<evidence type="ECO:0000256" key="1">
    <source>
        <dbReference type="ARBA" id="ARBA00017922"/>
    </source>
</evidence>
<dbReference type="Proteomes" id="UP000006235">
    <property type="component" value="Unassembled WGS sequence"/>
</dbReference>
<name>F9Q6W1_9PAST</name>
<evidence type="ECO:0000256" key="2">
    <source>
        <dbReference type="ARBA" id="ARBA00022729"/>
    </source>
</evidence>
<dbReference type="STRING" id="1035188.HMPREF9952_2377"/>
<proteinExistence type="predicted"/>
<dbReference type="AlphaFoldDB" id="F9Q6W1"/>
<keyword evidence="2" id="KW-0732">Signal</keyword>
<protein>
    <recommendedName>
        <fullName evidence="1">Type IV secretion system putative lipoprotein virB7</fullName>
    </recommendedName>
</protein>
<comment type="caution">
    <text evidence="3">The sequence shown here is derived from an EMBL/GenBank/DDBJ whole genome shotgun (WGS) entry which is preliminary data.</text>
</comment>
<evidence type="ECO:0000313" key="4">
    <source>
        <dbReference type="Proteomes" id="UP000006235"/>
    </source>
</evidence>